<dbReference type="Gene3D" id="3.40.366.10">
    <property type="entry name" value="Malonyl-Coenzyme A Acyl Carrier Protein, domain 2"/>
    <property type="match status" value="1"/>
</dbReference>
<dbReference type="InterPro" id="IPR036736">
    <property type="entry name" value="ACP-like_sf"/>
</dbReference>
<feature type="region of interest" description="Disordered" evidence="7">
    <location>
        <begin position="891"/>
        <end position="933"/>
    </location>
</feature>
<keyword evidence="5" id="KW-0663">Pyridoxal phosphate</keyword>
<dbReference type="InterPro" id="IPR016039">
    <property type="entry name" value="Thiolase-like"/>
</dbReference>
<dbReference type="Gene3D" id="3.30.70.250">
    <property type="entry name" value="Malonyl-CoA ACP transacylase, ACP-binding"/>
    <property type="match status" value="1"/>
</dbReference>
<evidence type="ECO:0000256" key="3">
    <source>
        <dbReference type="ARBA" id="ARBA00022553"/>
    </source>
</evidence>
<dbReference type="Pfam" id="PF00550">
    <property type="entry name" value="PP-binding"/>
    <property type="match status" value="2"/>
</dbReference>
<dbReference type="InterPro" id="IPR015422">
    <property type="entry name" value="PyrdxlP-dep_Trfase_small"/>
</dbReference>
<feature type="domain" description="Carrier" evidence="8">
    <location>
        <begin position="937"/>
        <end position="1012"/>
    </location>
</feature>
<feature type="compositionally biased region" description="Low complexity" evidence="7">
    <location>
        <begin position="1080"/>
        <end position="1095"/>
    </location>
</feature>
<evidence type="ECO:0000256" key="4">
    <source>
        <dbReference type="ARBA" id="ARBA00022679"/>
    </source>
</evidence>
<dbReference type="InterPro" id="IPR025110">
    <property type="entry name" value="AMP-bd_C"/>
</dbReference>
<evidence type="ECO:0000313" key="11">
    <source>
        <dbReference type="Proteomes" id="UP000295210"/>
    </source>
</evidence>
<evidence type="ECO:0000256" key="5">
    <source>
        <dbReference type="ARBA" id="ARBA00022898"/>
    </source>
</evidence>
<evidence type="ECO:0000259" key="9">
    <source>
        <dbReference type="PROSITE" id="PS52004"/>
    </source>
</evidence>
<evidence type="ECO:0000259" key="8">
    <source>
        <dbReference type="PROSITE" id="PS50075"/>
    </source>
</evidence>
<dbReference type="SUPFAM" id="SSF53383">
    <property type="entry name" value="PLP-dependent transferases"/>
    <property type="match status" value="1"/>
</dbReference>
<feature type="domain" description="Carrier" evidence="8">
    <location>
        <begin position="2549"/>
        <end position="2623"/>
    </location>
</feature>
<dbReference type="Gene3D" id="3.30.559.10">
    <property type="entry name" value="Chloramphenicol acetyltransferase-like domain"/>
    <property type="match status" value="1"/>
</dbReference>
<dbReference type="NCBIfam" id="TIGR01733">
    <property type="entry name" value="AA-adenyl-dom"/>
    <property type="match status" value="1"/>
</dbReference>
<evidence type="ECO:0000256" key="1">
    <source>
        <dbReference type="ARBA" id="ARBA00001933"/>
    </source>
</evidence>
<dbReference type="InterPro" id="IPR016035">
    <property type="entry name" value="Acyl_Trfase/lysoPLipase"/>
</dbReference>
<accession>A0A4R1LB17</accession>
<dbReference type="Gene3D" id="3.40.47.10">
    <property type="match status" value="1"/>
</dbReference>
<dbReference type="InterPro" id="IPR009081">
    <property type="entry name" value="PP-bd_ACP"/>
</dbReference>
<dbReference type="Pfam" id="PF13193">
    <property type="entry name" value="AMP-binding_C"/>
    <property type="match status" value="1"/>
</dbReference>
<dbReference type="InterPro" id="IPR023213">
    <property type="entry name" value="CAT-like_dom_sf"/>
</dbReference>
<dbReference type="PROSITE" id="PS50075">
    <property type="entry name" value="CARRIER"/>
    <property type="match status" value="2"/>
</dbReference>
<dbReference type="Pfam" id="PF00698">
    <property type="entry name" value="Acyl_transf_1"/>
    <property type="match status" value="1"/>
</dbReference>
<dbReference type="PROSITE" id="PS00600">
    <property type="entry name" value="AA_TRANSFER_CLASS_3"/>
    <property type="match status" value="1"/>
</dbReference>
<dbReference type="OrthoDB" id="9765680at2"/>
<dbReference type="GO" id="GO:0008483">
    <property type="term" value="F:transaminase activity"/>
    <property type="evidence" value="ECO:0007669"/>
    <property type="project" value="InterPro"/>
</dbReference>
<feature type="compositionally biased region" description="Polar residues" evidence="7">
    <location>
        <begin position="903"/>
        <end position="933"/>
    </location>
</feature>
<dbReference type="SMART" id="SM00825">
    <property type="entry name" value="PKS_KS"/>
    <property type="match status" value="1"/>
</dbReference>
<dbReference type="GO" id="GO:0004315">
    <property type="term" value="F:3-oxoacyl-[acyl-carrier-protein] synthase activity"/>
    <property type="evidence" value="ECO:0007669"/>
    <property type="project" value="InterPro"/>
</dbReference>
<gene>
    <name evidence="10" type="ORF">C7378_0506</name>
</gene>
<dbReference type="PROSITE" id="PS00455">
    <property type="entry name" value="AMP_BINDING"/>
    <property type="match status" value="1"/>
</dbReference>
<dbReference type="Gene3D" id="1.10.1200.10">
    <property type="entry name" value="ACP-like"/>
    <property type="match status" value="2"/>
</dbReference>
<dbReference type="InterPro" id="IPR005814">
    <property type="entry name" value="Aminotrans_3"/>
</dbReference>
<dbReference type="PANTHER" id="PTHR43775:SF51">
    <property type="entry name" value="INACTIVE PHENOLPHTHIOCEROL SYNTHESIS POLYKETIDE SYNTHASE TYPE I PKS1-RELATED"/>
    <property type="match status" value="1"/>
</dbReference>
<dbReference type="Gene3D" id="3.40.640.10">
    <property type="entry name" value="Type I PLP-dependent aspartate aminotransferase-like (Major domain)"/>
    <property type="match status" value="1"/>
</dbReference>
<dbReference type="InterPro" id="IPR018201">
    <property type="entry name" value="Ketoacyl_synth_AS"/>
</dbReference>
<dbReference type="GO" id="GO:0004312">
    <property type="term" value="F:fatty acid synthase activity"/>
    <property type="evidence" value="ECO:0007669"/>
    <property type="project" value="TreeGrafter"/>
</dbReference>
<dbReference type="Proteomes" id="UP000295210">
    <property type="component" value="Unassembled WGS sequence"/>
</dbReference>
<dbReference type="Pfam" id="PF00501">
    <property type="entry name" value="AMP-binding"/>
    <property type="match status" value="1"/>
</dbReference>
<dbReference type="CDD" id="cd00833">
    <property type="entry name" value="PKS"/>
    <property type="match status" value="1"/>
</dbReference>
<dbReference type="PROSITE" id="PS52004">
    <property type="entry name" value="KS3_2"/>
    <property type="match status" value="1"/>
</dbReference>
<dbReference type="FunFam" id="3.40.50.980:FF:000001">
    <property type="entry name" value="Non-ribosomal peptide synthetase"/>
    <property type="match status" value="1"/>
</dbReference>
<dbReference type="GO" id="GO:0043041">
    <property type="term" value="P:amino acid activation for nonribosomal peptide biosynthetic process"/>
    <property type="evidence" value="ECO:0007669"/>
    <property type="project" value="UniProtKB-ARBA"/>
</dbReference>
<protein>
    <submittedName>
        <fullName evidence="10">Amino acid adenylation domain-containing protein</fullName>
    </submittedName>
</protein>
<dbReference type="InterPro" id="IPR015421">
    <property type="entry name" value="PyrdxlP-dep_Trfase_major"/>
</dbReference>
<dbReference type="InterPro" id="IPR049704">
    <property type="entry name" value="Aminotrans_3_PPA_site"/>
</dbReference>
<dbReference type="Gene3D" id="3.40.50.980">
    <property type="match status" value="2"/>
</dbReference>
<dbReference type="PANTHER" id="PTHR43775">
    <property type="entry name" value="FATTY ACID SYNTHASE"/>
    <property type="match status" value="1"/>
</dbReference>
<dbReference type="Pfam" id="PF00202">
    <property type="entry name" value="Aminotran_3"/>
    <property type="match status" value="1"/>
</dbReference>
<sequence>MNETKQDVSDPIEPIAIIGMSARIPGASNVTEFWNNQLRGLESISRFSVEELEIENREEIAAQSNYVRARSILKDIDLFDAEFFGILPKEAELMDPQQRLFLECCWEGLESAGYNPFNYRKSIGVFAGTSYSSYFLSRVCSAPDFPESFTSQYQIGNYPAMMGNLPDFMATRVSYKLNLRGPSFTMVSACSTSLLAVCQACESLLSGQSDMALAGGVSITLPQKRGYLYTEGGIGSADGHTRSFDQQARGTVFGSGIGIVLLKRLKDALAEGDTIHSVIRGFAVNNDGAARIGYTAPGIDGQADVIARAHRSAGINPETIGYLEAHGTGTPLGDPIELSAATRAFRLRTDKKHFCAIGTAKTNVGHLDVAAGVTGLIHATHIVREGQLPPTLHFEKPTSKFDFGSSPFYVNTEVAEWKAEQHPRRAGISAFGVGGTNVHVIIEEPPAIRAISSSRAKQLLILSARSSKALDIMSDNLSAHLAAHPEMNLADVAFTLSAGRKAFPHRRYAIAESAAEAATVLAGDRRKTSHEVRTSTPKVAFLFPGQGSQRPNMGRAIYESEPIFRDAVDRCDAHLKSSLGQSLIEALYPKHEVDEADCKITQTLLAQPAIFTIEYALAQLWMSWGVLPRYMIGHSIGEFVAACLAGVFSLEDALHLVAARGRMMQSLPAGAMLSVRLDHHALVPYLGEASLAAINGPLLSVAAGSFEAIGQLESALNRDNIAHRRLHTSHAFHSSMMEPILEPFLAEVSKITLHAPKLPYISSVTGDWITPELATDPQYWARHFRQPVQFSAGISKLREMANSILLEVGPGNVLSTLARQHASKTSSQVVVSSLAASNTDEKEDAVIHSALGQLWLAGADINWDAYHTSENRRRVTLPTYPFERKSFWIEKSEPRSSTPPHPQTDSATVTTSVEPTPAQEPNQVNLPNSSAQANHKHKLCAEVGALIEEMSGLTIAPQDYGATFLDLGLDSLFLTQATQSLQKKFGVKVTFRQLLSDIPTIDALGDFLAANVPAPQESVQPQQPIAAMVSAPMTQVAPASTTPGAPAELLQQMMLQQMAAMNQMFAQQLAALQGTTSTGPIQAPAPASQIAVQPSTNSPATTDKSDKELKGYTPFKPVQRNLQSDLSPKQEDGIRKIVGLYCKRTAKSKELTQHYRKVHADPRVVAGFRAPWKEMIYPLITNRSQGAYLWDADGNQYIDVLNGFGPIMLGHRPDFIVKALEQQLEQGFEIGPQTLLAGEVAQMISEMTGNERVTFCNTGSEAVIAAMRVSRTVTGRSKVVIFAGDYHGMFDEVLMKGFKRGGEPQSVPAAPGIPREKAANIVVLEYGAQDSLDWIRKNASELAAVIVEPVQSRHPDLQPIDFLRELRAITEASGTCFVFDEVVTGFRAHPGGCQALFNIRADLATYGKVLAGGMPIGVLAGKSQYMDALDGGMWQYGDNSYPEIGVTFFAGTFVRHPLTMAATKAMLQYLKAEGPQLQEGLTARTASLVNRLKQLLESNEVPAHIENFASVFYFSFSPDARFGSLFYYLLRAKGIHLLEGFPCFLTTAHTDADLDRIVAAFAETIAEMQASDLLPAPPVDGPRIPTRKLQNDATPFIAEAPLTESQREIWLSAQLSDEASCAFNESFTLYLDGEFDRARMELALQKLIERHDALRASISNSGEKMIFSQKVTLALPYEDISSLEPALRDQQLKAAIALEARTPFNLAHAPLLRVRIFKTDTLQHALIFTGHHIVCDGWSINVMLEELSSLYTGRVLDPQASFGAYALTKSKEQEDAANSEYWAAQFPDVPVLDLPTDRPRPAVKAYPGDTCRMMMDAAVTKLIRNAGAKQGCTLFVTLLSGFASLLHRLSAQSDIVIGIPTAGQSLLENSMMVGHDVNFLPIRTQLADDLTAASLLTQTKKTLLNAYEHQNYTYGTLIRKLKLHKDVSRLPLIEVQFNLEKVGSNLNFGELQAKVDSNPKAAVNFDLFLNIVETPNGLVLDCDFNTDLFDRETVIRWLGCYETLLQGIAQDSTCLVDELPILPVEEEHRLVHEWNTTASDYPRGCNVHELFEHQVERTPDAVAVRFDNTYLTYAQLDRRANQLASYLTELGIHPGDLVGLQMDRSLDLPVALLGIWKSGAAYVPLDPTYPKERLDYIVKETSVPVLITQQRFADTMSDAETQLVLIDSEWTTIERQPAEGNHVRSDAERNAYVMFTSGSTGKPKGVEVTHQNLVNFLLSMQKTPGMTSQDRLLAVTSISFDISGLELYLPLITGAEVIISSREMAADARLIIRALEKSAITIMQATPATWRMMIESGWNGTKGIKALCGGEALPHDLATQLISRGVELWNMYGPTETTIWSAVAHIDKTDSAITLGTPIANTQLYVLSAAGQLQPIGVPGELYIGGDGVARGYFKRPDLTKERFVKHSFHDEEQRLYRTGDLVRYRTDGRLEFLGRLDHQVKVRGFRIELGEIESSLLQHPRVQQAVVIAREDIPGDKRLAAYVVLTAGEQLAATDMRLWVSRTLPDYMVPSHFAFLPELPQTPNGKVDRKRLPAPQINSAAGQHVHVAPRTPAEEKLSRIAAEVLNIKQVSVDQSLFDLGADSIHLFQIVARARSQEMNITPQQILKLRAVAAIAAEVTQQTPLSSDMSKAGELKRINREQYRVHLARN</sequence>
<dbReference type="FunFam" id="3.40.50.12780:FF:000012">
    <property type="entry name" value="Non-ribosomal peptide synthetase"/>
    <property type="match status" value="1"/>
</dbReference>
<comment type="caution">
    <text evidence="10">The sequence shown here is derived from an EMBL/GenBank/DDBJ whole genome shotgun (WGS) entry which is preliminary data.</text>
</comment>
<dbReference type="Pfam" id="PF00109">
    <property type="entry name" value="ketoacyl-synt"/>
    <property type="match status" value="1"/>
</dbReference>
<dbReference type="SUPFAM" id="SSF56801">
    <property type="entry name" value="Acetyl-CoA synthetase-like"/>
    <property type="match status" value="1"/>
</dbReference>
<organism evidence="10 11">
    <name type="scientific">Acidipila rosea</name>
    <dbReference type="NCBI Taxonomy" id="768535"/>
    <lineage>
        <taxon>Bacteria</taxon>
        <taxon>Pseudomonadati</taxon>
        <taxon>Acidobacteriota</taxon>
        <taxon>Terriglobia</taxon>
        <taxon>Terriglobales</taxon>
        <taxon>Acidobacteriaceae</taxon>
        <taxon>Acidipila</taxon>
    </lineage>
</organism>
<dbReference type="Gene3D" id="3.30.300.30">
    <property type="match status" value="1"/>
</dbReference>
<dbReference type="CDD" id="cd19531">
    <property type="entry name" value="LCL_NRPS-like"/>
    <property type="match status" value="1"/>
</dbReference>
<dbReference type="FunFam" id="2.30.38.10:FF:000001">
    <property type="entry name" value="Non-ribosomal peptide synthetase PvdI"/>
    <property type="match status" value="1"/>
</dbReference>
<dbReference type="Pfam" id="PF22621">
    <property type="entry name" value="CurL-like_PKS_C"/>
    <property type="match status" value="1"/>
</dbReference>
<evidence type="ECO:0000256" key="2">
    <source>
        <dbReference type="ARBA" id="ARBA00022450"/>
    </source>
</evidence>
<keyword evidence="4" id="KW-0808">Transferase</keyword>
<keyword evidence="11" id="KW-1185">Reference proteome</keyword>
<dbReference type="SUPFAM" id="SSF47336">
    <property type="entry name" value="ACP-like"/>
    <property type="match status" value="2"/>
</dbReference>
<dbReference type="Gene3D" id="2.30.38.10">
    <property type="entry name" value="Luciferase, Domain 3"/>
    <property type="match status" value="1"/>
</dbReference>
<dbReference type="InterPro" id="IPR010071">
    <property type="entry name" value="AA_adenyl_dom"/>
</dbReference>
<dbReference type="Gene3D" id="3.90.1150.10">
    <property type="entry name" value="Aspartate Aminotransferase, domain 1"/>
    <property type="match status" value="1"/>
</dbReference>
<dbReference type="GO" id="GO:0044550">
    <property type="term" value="P:secondary metabolite biosynthetic process"/>
    <property type="evidence" value="ECO:0007669"/>
    <property type="project" value="UniProtKB-ARBA"/>
</dbReference>
<dbReference type="SMART" id="SM00827">
    <property type="entry name" value="PKS_AT"/>
    <property type="match status" value="1"/>
</dbReference>
<dbReference type="InterPro" id="IPR050091">
    <property type="entry name" value="PKS_NRPS_Biosynth_Enz"/>
</dbReference>
<evidence type="ECO:0000256" key="7">
    <source>
        <dbReference type="SAM" id="MobiDB-lite"/>
    </source>
</evidence>
<reference evidence="10 11" key="1">
    <citation type="submission" date="2019-03" db="EMBL/GenBank/DDBJ databases">
        <title>Genomic Encyclopedia of Type Strains, Phase IV (KMG-IV): sequencing the most valuable type-strain genomes for metagenomic binning, comparative biology and taxonomic classification.</title>
        <authorList>
            <person name="Goeker M."/>
        </authorList>
    </citation>
    <scope>NUCLEOTIDE SEQUENCE [LARGE SCALE GENOMIC DNA]</scope>
    <source>
        <strain evidence="10 11">DSM 103428</strain>
    </source>
</reference>
<dbReference type="InterPro" id="IPR015424">
    <property type="entry name" value="PyrdxlP-dep_Trfase"/>
</dbReference>
<dbReference type="SMART" id="SM00823">
    <property type="entry name" value="PKS_PP"/>
    <property type="match status" value="1"/>
</dbReference>
<comment type="similarity">
    <text evidence="6">In the C-terminal section; belongs to the NRP synthetase family.</text>
</comment>
<dbReference type="InterPro" id="IPR014030">
    <property type="entry name" value="Ketoacyl_synth_N"/>
</dbReference>
<evidence type="ECO:0000256" key="6">
    <source>
        <dbReference type="ARBA" id="ARBA00029443"/>
    </source>
</evidence>
<dbReference type="InterPro" id="IPR045851">
    <property type="entry name" value="AMP-bd_C_sf"/>
</dbReference>
<dbReference type="GO" id="GO:0006633">
    <property type="term" value="P:fatty acid biosynthetic process"/>
    <property type="evidence" value="ECO:0007669"/>
    <property type="project" value="InterPro"/>
</dbReference>
<dbReference type="InterPro" id="IPR000873">
    <property type="entry name" value="AMP-dep_synth/lig_dom"/>
</dbReference>
<dbReference type="InterPro" id="IPR020841">
    <property type="entry name" value="PKS_Beta-ketoAc_synthase_dom"/>
</dbReference>
<comment type="cofactor">
    <cofactor evidence="1">
        <name>pyridoxal 5'-phosphate</name>
        <dbReference type="ChEBI" id="CHEBI:597326"/>
    </cofactor>
</comment>
<dbReference type="InterPro" id="IPR020845">
    <property type="entry name" value="AMP-binding_CS"/>
</dbReference>
<dbReference type="Pfam" id="PF00668">
    <property type="entry name" value="Condensation"/>
    <property type="match status" value="1"/>
</dbReference>
<dbReference type="FunFam" id="3.30.300.30:FF:000010">
    <property type="entry name" value="Enterobactin synthetase component F"/>
    <property type="match status" value="1"/>
</dbReference>
<dbReference type="GO" id="GO:0031177">
    <property type="term" value="F:phosphopantetheine binding"/>
    <property type="evidence" value="ECO:0007669"/>
    <property type="project" value="InterPro"/>
</dbReference>
<dbReference type="Gene3D" id="3.30.70.3290">
    <property type="match status" value="1"/>
</dbReference>
<dbReference type="SUPFAM" id="SSF52151">
    <property type="entry name" value="FabD/lysophospholipase-like"/>
    <property type="match status" value="1"/>
</dbReference>
<dbReference type="GO" id="GO:0030170">
    <property type="term" value="F:pyridoxal phosphate binding"/>
    <property type="evidence" value="ECO:0007669"/>
    <property type="project" value="InterPro"/>
</dbReference>
<dbReference type="InterPro" id="IPR001242">
    <property type="entry name" value="Condensation_dom"/>
</dbReference>
<proteinExistence type="inferred from homology"/>
<dbReference type="InterPro" id="IPR020806">
    <property type="entry name" value="PKS_PP-bd"/>
</dbReference>
<keyword evidence="2" id="KW-0596">Phosphopantetheine</keyword>
<dbReference type="InterPro" id="IPR014031">
    <property type="entry name" value="Ketoacyl_synth_C"/>
</dbReference>
<feature type="region of interest" description="Disordered" evidence="7">
    <location>
        <begin position="1076"/>
        <end position="1114"/>
    </location>
</feature>
<evidence type="ECO:0000313" key="10">
    <source>
        <dbReference type="EMBL" id="TCK75522.1"/>
    </source>
</evidence>
<name>A0A4R1LB17_9BACT</name>
<dbReference type="InterPro" id="IPR001227">
    <property type="entry name" value="Ac_transferase_dom_sf"/>
</dbReference>
<keyword evidence="3" id="KW-0597">Phosphoprotein</keyword>
<dbReference type="SUPFAM" id="SSF52777">
    <property type="entry name" value="CoA-dependent acyltransferases"/>
    <property type="match status" value="2"/>
</dbReference>
<dbReference type="CDD" id="cd12116">
    <property type="entry name" value="A_NRPS_Ta1_like"/>
    <property type="match status" value="1"/>
</dbReference>
<dbReference type="InterPro" id="IPR014043">
    <property type="entry name" value="Acyl_transferase_dom"/>
</dbReference>
<dbReference type="SUPFAM" id="SSF53901">
    <property type="entry name" value="Thiolase-like"/>
    <property type="match status" value="1"/>
</dbReference>
<dbReference type="PROSITE" id="PS00606">
    <property type="entry name" value="KS3_1"/>
    <property type="match status" value="1"/>
</dbReference>
<dbReference type="EMBL" id="SMGK01000001">
    <property type="protein sequence ID" value="TCK75522.1"/>
    <property type="molecule type" value="Genomic_DNA"/>
</dbReference>
<dbReference type="Pfam" id="PF02801">
    <property type="entry name" value="Ketoacyl-synt_C"/>
    <property type="match status" value="1"/>
</dbReference>
<dbReference type="CDD" id="cd00610">
    <property type="entry name" value="OAT_like"/>
    <property type="match status" value="1"/>
</dbReference>
<dbReference type="Gene3D" id="3.30.559.30">
    <property type="entry name" value="Nonribosomal peptide synthetase, condensation domain"/>
    <property type="match status" value="1"/>
</dbReference>
<feature type="domain" description="Ketosynthase family 3 (KS3)" evidence="9">
    <location>
        <begin position="12"/>
        <end position="444"/>
    </location>
</feature>